<reference evidence="1" key="1">
    <citation type="submission" date="2020-07" db="EMBL/GenBank/DDBJ databases">
        <title>Multicomponent nature underlies the extraordinary mechanical properties of spider dragline silk.</title>
        <authorList>
            <person name="Kono N."/>
            <person name="Nakamura H."/>
            <person name="Mori M."/>
            <person name="Yoshida Y."/>
            <person name="Ohtoshi R."/>
            <person name="Malay A.D."/>
            <person name="Moran D.A.P."/>
            <person name="Tomita M."/>
            <person name="Numata K."/>
            <person name="Arakawa K."/>
        </authorList>
    </citation>
    <scope>NUCLEOTIDE SEQUENCE</scope>
</reference>
<evidence type="ECO:0000313" key="1">
    <source>
        <dbReference type="EMBL" id="GFQ91382.1"/>
    </source>
</evidence>
<name>A0A8X6IBN8_TRICU</name>
<sequence>MISKSSRHDYRGHKCIRKIEDFVCLAHTLEAKHPACQTISRISDVEGSLKYGFYLAGNHWTLEASSNIQGFLTVCA</sequence>
<evidence type="ECO:0000313" key="2">
    <source>
        <dbReference type="Proteomes" id="UP000887116"/>
    </source>
</evidence>
<gene>
    <name evidence="1" type="ORF">TNCT_731781</name>
</gene>
<dbReference type="Proteomes" id="UP000887116">
    <property type="component" value="Unassembled WGS sequence"/>
</dbReference>
<comment type="caution">
    <text evidence="1">The sequence shown here is derived from an EMBL/GenBank/DDBJ whole genome shotgun (WGS) entry which is preliminary data.</text>
</comment>
<dbReference type="AlphaFoldDB" id="A0A8X6IBN8"/>
<accession>A0A8X6IBN8</accession>
<keyword evidence="2" id="KW-1185">Reference proteome</keyword>
<protein>
    <submittedName>
        <fullName evidence="1">Uncharacterized protein</fullName>
    </submittedName>
</protein>
<dbReference type="EMBL" id="BMAO01023866">
    <property type="protein sequence ID" value="GFQ91382.1"/>
    <property type="molecule type" value="Genomic_DNA"/>
</dbReference>
<organism evidence="1 2">
    <name type="scientific">Trichonephila clavata</name>
    <name type="common">Joro spider</name>
    <name type="synonym">Nephila clavata</name>
    <dbReference type="NCBI Taxonomy" id="2740835"/>
    <lineage>
        <taxon>Eukaryota</taxon>
        <taxon>Metazoa</taxon>
        <taxon>Ecdysozoa</taxon>
        <taxon>Arthropoda</taxon>
        <taxon>Chelicerata</taxon>
        <taxon>Arachnida</taxon>
        <taxon>Araneae</taxon>
        <taxon>Araneomorphae</taxon>
        <taxon>Entelegynae</taxon>
        <taxon>Araneoidea</taxon>
        <taxon>Nephilidae</taxon>
        <taxon>Trichonephila</taxon>
    </lineage>
</organism>
<proteinExistence type="predicted"/>